<evidence type="ECO:0000256" key="1">
    <source>
        <dbReference type="SAM" id="MobiDB-lite"/>
    </source>
</evidence>
<dbReference type="EMBL" id="CAMAPF010000266">
    <property type="protein sequence ID" value="CAH9116169.1"/>
    <property type="molecule type" value="Genomic_DNA"/>
</dbReference>
<feature type="region of interest" description="Disordered" evidence="1">
    <location>
        <begin position="42"/>
        <end position="61"/>
    </location>
</feature>
<feature type="compositionally biased region" description="Basic residues" evidence="1">
    <location>
        <begin position="454"/>
        <end position="463"/>
    </location>
</feature>
<comment type="caution">
    <text evidence="2">The sequence shown here is derived from an EMBL/GenBank/DDBJ whole genome shotgun (WGS) entry which is preliminary data.</text>
</comment>
<feature type="compositionally biased region" description="Polar residues" evidence="1">
    <location>
        <begin position="117"/>
        <end position="137"/>
    </location>
</feature>
<organism evidence="2 3">
    <name type="scientific">Cuscuta epithymum</name>
    <dbReference type="NCBI Taxonomy" id="186058"/>
    <lineage>
        <taxon>Eukaryota</taxon>
        <taxon>Viridiplantae</taxon>
        <taxon>Streptophyta</taxon>
        <taxon>Embryophyta</taxon>
        <taxon>Tracheophyta</taxon>
        <taxon>Spermatophyta</taxon>
        <taxon>Magnoliopsida</taxon>
        <taxon>eudicotyledons</taxon>
        <taxon>Gunneridae</taxon>
        <taxon>Pentapetalae</taxon>
        <taxon>asterids</taxon>
        <taxon>lamiids</taxon>
        <taxon>Solanales</taxon>
        <taxon>Convolvulaceae</taxon>
        <taxon>Cuscuteae</taxon>
        <taxon>Cuscuta</taxon>
        <taxon>Cuscuta subgen. Cuscuta</taxon>
    </lineage>
</organism>
<dbReference type="Proteomes" id="UP001152523">
    <property type="component" value="Unassembled WGS sequence"/>
</dbReference>
<gene>
    <name evidence="2" type="ORF">CEPIT_LOCUS21410</name>
</gene>
<evidence type="ECO:0000313" key="2">
    <source>
        <dbReference type="EMBL" id="CAH9116169.1"/>
    </source>
</evidence>
<feature type="region of interest" description="Disordered" evidence="1">
    <location>
        <begin position="93"/>
        <end position="137"/>
    </location>
</feature>
<feature type="region of interest" description="Disordered" evidence="1">
    <location>
        <begin position="1"/>
        <end position="22"/>
    </location>
</feature>
<feature type="compositionally biased region" description="Polar residues" evidence="1">
    <location>
        <begin position="464"/>
        <end position="475"/>
    </location>
</feature>
<reference evidence="2" key="1">
    <citation type="submission" date="2022-07" db="EMBL/GenBank/DDBJ databases">
        <authorList>
            <person name="Macas J."/>
            <person name="Novak P."/>
            <person name="Neumann P."/>
        </authorList>
    </citation>
    <scope>NUCLEOTIDE SEQUENCE</scope>
</reference>
<keyword evidence="3" id="KW-1185">Reference proteome</keyword>
<feature type="region of interest" description="Disordered" evidence="1">
    <location>
        <begin position="454"/>
        <end position="475"/>
    </location>
</feature>
<proteinExistence type="predicted"/>
<protein>
    <submittedName>
        <fullName evidence="2">Uncharacterized protein</fullName>
    </submittedName>
</protein>
<name>A0AAV0E3V1_9ASTE</name>
<evidence type="ECO:0000313" key="3">
    <source>
        <dbReference type="Proteomes" id="UP001152523"/>
    </source>
</evidence>
<sequence length="475" mass="53198">MEVYPPSSSQQSQELKVERQNQQNRLYYSHGSRGKQTYINKDQRTGNAIGGAGRIRNGNQFRPGNLINPEAGQENRGNPSAALLKSLATGIATENPSVSPSISTPATGNLAGRRGETSLSPSQGPQTQKVSGRQSGNLKVNEAPKLLTWADLLRTKKDQSTPSNQISGGLAESFPNDTLVSYEPPTTAVIDPTEVIDQFNFFGEEGFDSIKIESKTFKFAVKNNEINIFEIKKSFMHRITFNFAAARQIIRFLTQLTSIDLFKNRQKNQFGSITVSSELYRSGCYVKLTKEKRSSILIPTGQTNSSLVNFLTIFSNFVGLLNLAQEDPTLKVPTNTPDSEEVTSISKRIFNAQITAVEHTFQQPLLPKNHTKHLLLQAYSDASDSFDHSDDSYFSDDFLGHATESDRRLPISSREDIRDSSFNREICYKSQFVTLDTCLPTDNLNTQLKIYRKTQKNKRRHSMTTRSQSKNFPWA</sequence>
<feature type="compositionally biased region" description="Polar residues" evidence="1">
    <location>
        <begin position="93"/>
        <end position="107"/>
    </location>
</feature>
<accession>A0AAV0E3V1</accession>
<dbReference type="AlphaFoldDB" id="A0AAV0E3V1"/>